<reference evidence="1" key="2">
    <citation type="journal article" date="2015" name="Data Brief">
        <title>Shoot transcriptome of the giant reed, Arundo donax.</title>
        <authorList>
            <person name="Barrero R.A."/>
            <person name="Guerrero F.D."/>
            <person name="Moolhuijzen P."/>
            <person name="Goolsby J.A."/>
            <person name="Tidwell J."/>
            <person name="Bellgard S.E."/>
            <person name="Bellgard M.I."/>
        </authorList>
    </citation>
    <scope>NUCLEOTIDE SEQUENCE</scope>
    <source>
        <tissue evidence="1">Shoot tissue taken approximately 20 cm above the soil surface</tissue>
    </source>
</reference>
<organism evidence="1">
    <name type="scientific">Arundo donax</name>
    <name type="common">Giant reed</name>
    <name type="synonym">Donax arundinaceus</name>
    <dbReference type="NCBI Taxonomy" id="35708"/>
    <lineage>
        <taxon>Eukaryota</taxon>
        <taxon>Viridiplantae</taxon>
        <taxon>Streptophyta</taxon>
        <taxon>Embryophyta</taxon>
        <taxon>Tracheophyta</taxon>
        <taxon>Spermatophyta</taxon>
        <taxon>Magnoliopsida</taxon>
        <taxon>Liliopsida</taxon>
        <taxon>Poales</taxon>
        <taxon>Poaceae</taxon>
        <taxon>PACMAD clade</taxon>
        <taxon>Arundinoideae</taxon>
        <taxon>Arundineae</taxon>
        <taxon>Arundo</taxon>
    </lineage>
</organism>
<evidence type="ECO:0000313" key="1">
    <source>
        <dbReference type="EMBL" id="JAE20890.1"/>
    </source>
</evidence>
<dbReference type="EMBL" id="GBRH01177006">
    <property type="protein sequence ID" value="JAE20890.1"/>
    <property type="molecule type" value="Transcribed_RNA"/>
</dbReference>
<dbReference type="AlphaFoldDB" id="A0A0A9G737"/>
<protein>
    <submittedName>
        <fullName evidence="1">Uncharacterized protein</fullName>
    </submittedName>
</protein>
<reference evidence="1" key="1">
    <citation type="submission" date="2014-09" db="EMBL/GenBank/DDBJ databases">
        <authorList>
            <person name="Magalhaes I.L.F."/>
            <person name="Oliveira U."/>
            <person name="Santos F.R."/>
            <person name="Vidigal T.H.D.A."/>
            <person name="Brescovit A.D."/>
            <person name="Santos A.J."/>
        </authorList>
    </citation>
    <scope>NUCLEOTIDE SEQUENCE</scope>
    <source>
        <tissue evidence="1">Shoot tissue taken approximately 20 cm above the soil surface</tissue>
    </source>
</reference>
<proteinExistence type="predicted"/>
<accession>A0A0A9G737</accession>
<name>A0A0A9G737_ARUDO</name>
<sequence>MVTLSSGWHCYTGVSWMGHPFFNLGNIAHFSRLGSSSAISHLKVVTSRCRKMSIMILARFIPMQVLPPAPNTKKLYGRFIISSSLNLEGSNMVGFS</sequence>